<organism evidence="4 5">
    <name type="scientific">Actinocatenispora rupis</name>
    <dbReference type="NCBI Taxonomy" id="519421"/>
    <lineage>
        <taxon>Bacteria</taxon>
        <taxon>Bacillati</taxon>
        <taxon>Actinomycetota</taxon>
        <taxon>Actinomycetes</taxon>
        <taxon>Micromonosporales</taxon>
        <taxon>Micromonosporaceae</taxon>
        <taxon>Actinocatenispora</taxon>
    </lineage>
</organism>
<evidence type="ECO:0000313" key="5">
    <source>
        <dbReference type="Proteomes" id="UP000612808"/>
    </source>
</evidence>
<dbReference type="Pfam" id="PF01408">
    <property type="entry name" value="GFO_IDH_MocA"/>
    <property type="match status" value="1"/>
</dbReference>
<dbReference type="EMBL" id="BOMB01000027">
    <property type="protein sequence ID" value="GID13872.1"/>
    <property type="molecule type" value="Genomic_DNA"/>
</dbReference>
<dbReference type="Pfam" id="PF02894">
    <property type="entry name" value="GFO_IDH_MocA_C"/>
    <property type="match status" value="1"/>
</dbReference>
<dbReference type="SUPFAM" id="SSF55347">
    <property type="entry name" value="Glyceraldehyde-3-phosphate dehydrogenase-like, C-terminal domain"/>
    <property type="match status" value="1"/>
</dbReference>
<protein>
    <submittedName>
        <fullName evidence="4">Oxidoreductase</fullName>
    </submittedName>
</protein>
<dbReference type="Gene3D" id="3.30.360.10">
    <property type="entry name" value="Dihydrodipicolinate Reductase, domain 2"/>
    <property type="match status" value="1"/>
</dbReference>
<comment type="similarity">
    <text evidence="1">Belongs to the Gfo/Idh/MocA family.</text>
</comment>
<dbReference type="AlphaFoldDB" id="A0A8J3JC99"/>
<dbReference type="InterPro" id="IPR000683">
    <property type="entry name" value="Gfo/Idh/MocA-like_OxRdtase_N"/>
</dbReference>
<evidence type="ECO:0000259" key="2">
    <source>
        <dbReference type="Pfam" id="PF01408"/>
    </source>
</evidence>
<accession>A0A8J3JC99</accession>
<dbReference type="PANTHER" id="PTHR43377:SF2">
    <property type="entry name" value="BINDING ROSSMANN FOLD OXIDOREDUCTASE, PUTATIVE (AFU_ORTHOLOGUE AFUA_4G00560)-RELATED"/>
    <property type="match status" value="1"/>
</dbReference>
<feature type="domain" description="Gfo/Idh/MocA-like oxidoreductase N-terminal" evidence="2">
    <location>
        <begin position="2"/>
        <end position="97"/>
    </location>
</feature>
<reference evidence="4" key="1">
    <citation type="submission" date="2021-01" db="EMBL/GenBank/DDBJ databases">
        <title>Whole genome shotgun sequence of Actinocatenispora rupis NBRC 107355.</title>
        <authorList>
            <person name="Komaki H."/>
            <person name="Tamura T."/>
        </authorList>
    </citation>
    <scope>NUCLEOTIDE SEQUENCE</scope>
    <source>
        <strain evidence="4">NBRC 107355</strain>
    </source>
</reference>
<evidence type="ECO:0000313" key="4">
    <source>
        <dbReference type="EMBL" id="GID13872.1"/>
    </source>
</evidence>
<evidence type="ECO:0000259" key="3">
    <source>
        <dbReference type="Pfam" id="PF02894"/>
    </source>
</evidence>
<evidence type="ECO:0000256" key="1">
    <source>
        <dbReference type="ARBA" id="ARBA00010928"/>
    </source>
</evidence>
<keyword evidence="5" id="KW-1185">Reference proteome</keyword>
<dbReference type="GO" id="GO:0000166">
    <property type="term" value="F:nucleotide binding"/>
    <property type="evidence" value="ECO:0007669"/>
    <property type="project" value="InterPro"/>
</dbReference>
<comment type="caution">
    <text evidence="4">The sequence shown here is derived from an EMBL/GenBank/DDBJ whole genome shotgun (WGS) entry which is preliminary data.</text>
</comment>
<gene>
    <name evidence="4" type="ORF">Aru02nite_47610</name>
</gene>
<dbReference type="InterPro" id="IPR004104">
    <property type="entry name" value="Gfo/Idh/MocA-like_OxRdtase_C"/>
</dbReference>
<feature type="domain" description="Gfo/Idh/MocA-like oxidoreductase C-terminal" evidence="3">
    <location>
        <begin position="109"/>
        <end position="381"/>
    </location>
</feature>
<proteinExistence type="inferred from homology"/>
<dbReference type="SUPFAM" id="SSF51735">
    <property type="entry name" value="NAD(P)-binding Rossmann-fold domains"/>
    <property type="match status" value="1"/>
</dbReference>
<sequence length="394" mass="42793">MVAVAEPRDVRRERFAAEHSIPPENVFADWESLASRPRIADAVLVCTQDQMHTEPVLALTKLGYHVMVEKPMAPTEAECRQIVAAAEAAGVVFAVGHVMRYTPYTRALKEVVDSGVLGDIVSVQHLEPVGFWHQAHSYVRGNWRREDESSFMLMAKSCHDIDWLQYVLGEPPTKVSSFGRLSHFRPENRPAGAADRCLDCSVESTCPYSAKRFYFDRLVQGNTGWPVDVLVDEYTADALGEALRTGPYGRCVYACDNDVVDHQVVNMEFASGATGVFTMTAFTEQGDRQTKLFGSHGQLVGDGETIDVYDFLTGTHRTVEPATTGDMTAGGGHGGGDAGLMDAFVAAVAAGDSARVSSGPRDSLTSHLTVFAAERARRQGTVEPVPPPLDLITG</sequence>
<dbReference type="Proteomes" id="UP000612808">
    <property type="component" value="Unassembled WGS sequence"/>
</dbReference>
<dbReference type="InterPro" id="IPR036291">
    <property type="entry name" value="NAD(P)-bd_dom_sf"/>
</dbReference>
<dbReference type="PANTHER" id="PTHR43377">
    <property type="entry name" value="BILIVERDIN REDUCTASE A"/>
    <property type="match status" value="1"/>
</dbReference>
<dbReference type="InterPro" id="IPR051450">
    <property type="entry name" value="Gfo/Idh/MocA_Oxidoreductases"/>
</dbReference>
<name>A0A8J3JC99_9ACTN</name>
<dbReference type="Gene3D" id="3.40.50.720">
    <property type="entry name" value="NAD(P)-binding Rossmann-like Domain"/>
    <property type="match status" value="1"/>
</dbReference>